<dbReference type="Proteomes" id="UP000028582">
    <property type="component" value="Unassembled WGS sequence"/>
</dbReference>
<feature type="non-terminal residue" evidence="1">
    <location>
        <position position="43"/>
    </location>
</feature>
<protein>
    <submittedName>
        <fullName evidence="1">Uncharacterized protein</fullName>
    </submittedName>
</protein>
<comment type="caution">
    <text evidence="1">The sequence shown here is derived from an EMBL/GenBank/DDBJ whole genome shotgun (WGS) entry which is preliminary data.</text>
</comment>
<organism evidence="1 2">
    <name type="scientific">Phytophthora nicotianae P1976</name>
    <dbReference type="NCBI Taxonomy" id="1317066"/>
    <lineage>
        <taxon>Eukaryota</taxon>
        <taxon>Sar</taxon>
        <taxon>Stramenopiles</taxon>
        <taxon>Oomycota</taxon>
        <taxon>Peronosporomycetes</taxon>
        <taxon>Peronosporales</taxon>
        <taxon>Peronosporaceae</taxon>
        <taxon>Phytophthora</taxon>
    </lineage>
</organism>
<dbReference type="EMBL" id="ANJA01001331">
    <property type="protein sequence ID" value="ETO77576.1"/>
    <property type="molecule type" value="Genomic_DNA"/>
</dbReference>
<evidence type="ECO:0000313" key="1">
    <source>
        <dbReference type="EMBL" id="ETO77576.1"/>
    </source>
</evidence>
<reference evidence="1 2" key="1">
    <citation type="submission" date="2013-11" db="EMBL/GenBank/DDBJ databases">
        <title>The Genome Sequence of Phytophthora parasitica P1976.</title>
        <authorList>
            <consortium name="The Broad Institute Genomics Platform"/>
            <person name="Russ C."/>
            <person name="Tyler B."/>
            <person name="Panabieres F."/>
            <person name="Shan W."/>
            <person name="Tripathy S."/>
            <person name="Grunwald N."/>
            <person name="Machado M."/>
            <person name="Johnson C.S."/>
            <person name="Walker B."/>
            <person name="Young S."/>
            <person name="Zeng Q."/>
            <person name="Gargeya S."/>
            <person name="Fitzgerald M."/>
            <person name="Haas B."/>
            <person name="Abouelleil A."/>
            <person name="Allen A.W."/>
            <person name="Alvarado L."/>
            <person name="Arachchi H.M."/>
            <person name="Berlin A.M."/>
            <person name="Chapman S.B."/>
            <person name="Gainer-Dewar J."/>
            <person name="Goldberg J."/>
            <person name="Griggs A."/>
            <person name="Gujja S."/>
            <person name="Hansen M."/>
            <person name="Howarth C."/>
            <person name="Imamovic A."/>
            <person name="Ireland A."/>
            <person name="Larimer J."/>
            <person name="McCowan C."/>
            <person name="Murphy C."/>
            <person name="Pearson M."/>
            <person name="Poon T.W."/>
            <person name="Priest M."/>
            <person name="Roberts A."/>
            <person name="Saif S."/>
            <person name="Shea T."/>
            <person name="Sisk P."/>
            <person name="Sykes S."/>
            <person name="Wortman J."/>
            <person name="Nusbaum C."/>
            <person name="Birren B."/>
        </authorList>
    </citation>
    <scope>NUCLEOTIDE SEQUENCE [LARGE SCALE GENOMIC DNA]</scope>
    <source>
        <strain evidence="1 2">P1976</strain>
    </source>
</reference>
<evidence type="ECO:0000313" key="2">
    <source>
        <dbReference type="Proteomes" id="UP000028582"/>
    </source>
</evidence>
<sequence>MALIAYFLVVTSMRGFVNVYSNFSIVIAWLRNYIDVELTATSL</sequence>
<proteinExistence type="predicted"/>
<gene>
    <name evidence="1" type="ORF">F444_07244</name>
</gene>
<dbReference type="AlphaFoldDB" id="A0A081AFB5"/>
<accession>A0A081AFB5</accession>
<name>A0A081AFB5_PHYNI</name>